<evidence type="ECO:0000256" key="1">
    <source>
        <dbReference type="ARBA" id="ARBA00001971"/>
    </source>
</evidence>
<accession>A0A0F7SMD2</accession>
<dbReference type="InterPro" id="IPR036396">
    <property type="entry name" value="Cyt_P450_sf"/>
</dbReference>
<keyword evidence="4" id="KW-0349">Heme</keyword>
<dbReference type="Pfam" id="PF00067">
    <property type="entry name" value="p450"/>
    <property type="match status" value="1"/>
</dbReference>
<evidence type="ECO:0000256" key="3">
    <source>
        <dbReference type="ARBA" id="ARBA00010617"/>
    </source>
</evidence>
<dbReference type="GO" id="GO:0016705">
    <property type="term" value="F:oxidoreductase activity, acting on paired donors, with incorporation or reduction of molecular oxygen"/>
    <property type="evidence" value="ECO:0007669"/>
    <property type="project" value="InterPro"/>
</dbReference>
<feature type="non-terminal residue" evidence="8">
    <location>
        <position position="64"/>
    </location>
</feature>
<dbReference type="GO" id="GO:0020037">
    <property type="term" value="F:heme binding"/>
    <property type="evidence" value="ECO:0007669"/>
    <property type="project" value="InterPro"/>
</dbReference>
<evidence type="ECO:0000256" key="5">
    <source>
        <dbReference type="ARBA" id="ARBA00023002"/>
    </source>
</evidence>
<dbReference type="GO" id="GO:0005506">
    <property type="term" value="F:iron ion binding"/>
    <property type="evidence" value="ECO:0007669"/>
    <property type="project" value="InterPro"/>
</dbReference>
<keyword evidence="5" id="KW-0560">Oxidoreductase</keyword>
<keyword evidence="7" id="KW-0503">Monooxygenase</keyword>
<comment type="similarity">
    <text evidence="3">Belongs to the cytochrome P450 family.</text>
</comment>
<dbReference type="InterPro" id="IPR050121">
    <property type="entry name" value="Cytochrome_P450_monoxygenase"/>
</dbReference>
<name>A0A0F7SMD2_PHARH</name>
<evidence type="ECO:0000256" key="4">
    <source>
        <dbReference type="ARBA" id="ARBA00022617"/>
    </source>
</evidence>
<evidence type="ECO:0000256" key="6">
    <source>
        <dbReference type="ARBA" id="ARBA00023004"/>
    </source>
</evidence>
<evidence type="ECO:0000313" key="8">
    <source>
        <dbReference type="EMBL" id="CDZ98122.1"/>
    </source>
</evidence>
<organism evidence="8">
    <name type="scientific">Phaffia rhodozyma</name>
    <name type="common">Yeast</name>
    <name type="synonym">Xanthophyllomyces dendrorhous</name>
    <dbReference type="NCBI Taxonomy" id="264483"/>
    <lineage>
        <taxon>Eukaryota</taxon>
        <taxon>Fungi</taxon>
        <taxon>Dikarya</taxon>
        <taxon>Basidiomycota</taxon>
        <taxon>Agaricomycotina</taxon>
        <taxon>Tremellomycetes</taxon>
        <taxon>Cystofilobasidiales</taxon>
        <taxon>Mrakiaceae</taxon>
        <taxon>Phaffia</taxon>
    </lineage>
</organism>
<sequence>MATDLAEQNRLGDEEVLAQISTLLLAGFETSSTALTWMLHSLSTRPEIQNKLRDELLKVETSEP</sequence>
<evidence type="ECO:0000256" key="2">
    <source>
        <dbReference type="ARBA" id="ARBA00005179"/>
    </source>
</evidence>
<dbReference type="InterPro" id="IPR002401">
    <property type="entry name" value="Cyt_P450_E_grp-I"/>
</dbReference>
<proteinExistence type="inferred from homology"/>
<dbReference type="GO" id="GO:0004497">
    <property type="term" value="F:monooxygenase activity"/>
    <property type="evidence" value="ECO:0007669"/>
    <property type="project" value="UniProtKB-KW"/>
</dbReference>
<keyword evidence="4" id="KW-0479">Metal-binding</keyword>
<dbReference type="PRINTS" id="PR00463">
    <property type="entry name" value="EP450I"/>
</dbReference>
<protein>
    <submittedName>
        <fullName evidence="8">Cytochrome p450</fullName>
    </submittedName>
</protein>
<dbReference type="PANTHER" id="PTHR24305">
    <property type="entry name" value="CYTOCHROME P450"/>
    <property type="match status" value="1"/>
</dbReference>
<comment type="cofactor">
    <cofactor evidence="1">
        <name>heme</name>
        <dbReference type="ChEBI" id="CHEBI:30413"/>
    </cofactor>
</comment>
<dbReference type="EMBL" id="LN483318">
    <property type="protein sequence ID" value="CDZ98122.1"/>
    <property type="molecule type" value="Genomic_DNA"/>
</dbReference>
<keyword evidence="6" id="KW-0408">Iron</keyword>
<dbReference type="AlphaFoldDB" id="A0A0F7SMD2"/>
<dbReference type="InterPro" id="IPR001128">
    <property type="entry name" value="Cyt_P450"/>
</dbReference>
<evidence type="ECO:0000256" key="7">
    <source>
        <dbReference type="ARBA" id="ARBA00023033"/>
    </source>
</evidence>
<comment type="pathway">
    <text evidence="2">Secondary metabolite biosynthesis.</text>
</comment>
<dbReference type="PANTHER" id="PTHR24305:SF166">
    <property type="entry name" value="CYTOCHROME P450 12A4, MITOCHONDRIAL-RELATED"/>
    <property type="match status" value="1"/>
</dbReference>
<dbReference type="Gene3D" id="1.10.630.10">
    <property type="entry name" value="Cytochrome P450"/>
    <property type="match status" value="1"/>
</dbReference>
<dbReference type="SUPFAM" id="SSF48264">
    <property type="entry name" value="Cytochrome P450"/>
    <property type="match status" value="1"/>
</dbReference>
<reference evidence="8" key="1">
    <citation type="submission" date="2014-08" db="EMBL/GenBank/DDBJ databases">
        <authorList>
            <person name="Sharma Rahul"/>
            <person name="Thines Marco"/>
        </authorList>
    </citation>
    <scope>NUCLEOTIDE SEQUENCE</scope>
</reference>